<dbReference type="RefSeq" id="WP_139105067.1">
    <property type="nucleotide sequence ID" value="NZ_VDFR01000008.1"/>
</dbReference>
<dbReference type="Proteomes" id="UP000306740">
    <property type="component" value="Unassembled WGS sequence"/>
</dbReference>
<dbReference type="PROSITE" id="PS51184">
    <property type="entry name" value="JMJC"/>
    <property type="match status" value="1"/>
</dbReference>
<protein>
    <submittedName>
        <fullName evidence="5">Cupin</fullName>
    </submittedName>
</protein>
<evidence type="ECO:0000256" key="3">
    <source>
        <dbReference type="ARBA" id="ARBA00023004"/>
    </source>
</evidence>
<dbReference type="InterPro" id="IPR003347">
    <property type="entry name" value="JmjC_dom"/>
</dbReference>
<comment type="caution">
    <text evidence="5">The sequence shown here is derived from an EMBL/GenBank/DDBJ whole genome shotgun (WGS) entry which is preliminary data.</text>
</comment>
<dbReference type="GO" id="GO:0051864">
    <property type="term" value="F:histone H3K36 demethylase activity"/>
    <property type="evidence" value="ECO:0007669"/>
    <property type="project" value="TreeGrafter"/>
</dbReference>
<dbReference type="PANTHER" id="PTHR13096:SF9">
    <property type="entry name" value="BIFUNCTIONAL LYSINE-SPECIFIC DEMETHYLASE AND HISTIDYL-HYDROXYLASE"/>
    <property type="match status" value="1"/>
</dbReference>
<keyword evidence="2" id="KW-0479">Metal-binding</keyword>
<dbReference type="SMART" id="SM00558">
    <property type="entry name" value="JmjC"/>
    <property type="match status" value="1"/>
</dbReference>
<comment type="cofactor">
    <cofactor evidence="1">
        <name>Fe(2+)</name>
        <dbReference type="ChEBI" id="CHEBI:29033"/>
    </cofactor>
</comment>
<dbReference type="GO" id="GO:0032453">
    <property type="term" value="F:histone H3K4 demethylase activity"/>
    <property type="evidence" value="ECO:0007669"/>
    <property type="project" value="TreeGrafter"/>
</dbReference>
<dbReference type="Gene3D" id="2.60.120.650">
    <property type="entry name" value="Cupin"/>
    <property type="match status" value="1"/>
</dbReference>
<sequence>MTAHPSGAPLSEGRPARLRDAASIGPVEWLLARSLEEFATTSWGREPLLVTAQERKGGFEELFDEDAVDALVSEHGLRTPFLRVARDGTTLPNRDFTAGAGVGAGITDQVDDSRLTGLFADGATLVLQGLHRTWPPLVRFVADLADELGHPVQANAYVTPPQSQGFDDHYDVHDVFVLQVSGEKEWRIHRPVLETPLRDQPWTERRAAVARAANEPPLIRTVLRPGDCLYLPRGYLHAATALGDVSTHVTLGIHAWTRHALAGEVVQAALLALADDPQIRAALTVGVDVGAAEDLGSDVDLVRDRLAAVLAEVDAQAVARRLATASRAAGRPAPVGPVSQLRAAQHVRDDDRVRLRPHLHAGLEARDDGGADLQSRAGTVRLAPAEVWAVRALLEGGECSVAQLGSELARRLLARAVVVRVG</sequence>
<dbReference type="InterPro" id="IPR039994">
    <property type="entry name" value="NO66-like"/>
</dbReference>
<reference evidence="5 6" key="1">
    <citation type="submission" date="2019-05" db="EMBL/GenBank/DDBJ databases">
        <title>Mumia sp. nov., isolated from the intestinal contents of plateau pika (Ochotona curzoniae) in the Qinghai-Tibet plateau of China.</title>
        <authorList>
            <person name="Tian Z."/>
        </authorList>
    </citation>
    <scope>NUCLEOTIDE SEQUENCE [LARGE SCALE GENOMIC DNA]</scope>
    <source>
        <strain evidence="6">527</strain>
    </source>
</reference>
<gene>
    <name evidence="5" type="ORF">FHE65_01570</name>
</gene>
<feature type="domain" description="JmjC" evidence="4">
    <location>
        <begin position="123"/>
        <end position="270"/>
    </location>
</feature>
<evidence type="ECO:0000259" key="4">
    <source>
        <dbReference type="PROSITE" id="PS51184"/>
    </source>
</evidence>
<dbReference type="PANTHER" id="PTHR13096">
    <property type="entry name" value="MINA53 MYC INDUCED NUCLEAR ANTIGEN"/>
    <property type="match status" value="1"/>
</dbReference>
<evidence type="ECO:0000256" key="2">
    <source>
        <dbReference type="ARBA" id="ARBA00022723"/>
    </source>
</evidence>
<dbReference type="EMBL" id="VDFR01000008">
    <property type="protein sequence ID" value="TNC51371.1"/>
    <property type="molecule type" value="Genomic_DNA"/>
</dbReference>
<dbReference type="AlphaFoldDB" id="A0A5C4N1V5"/>
<dbReference type="OrthoDB" id="9764016at2"/>
<keyword evidence="3" id="KW-0408">Iron</keyword>
<evidence type="ECO:0000313" key="5">
    <source>
        <dbReference type="EMBL" id="TNC51371.1"/>
    </source>
</evidence>
<organism evidence="5 6">
    <name type="scientific">Mumia zhuanghuii</name>
    <dbReference type="NCBI Taxonomy" id="2585211"/>
    <lineage>
        <taxon>Bacteria</taxon>
        <taxon>Bacillati</taxon>
        <taxon>Actinomycetota</taxon>
        <taxon>Actinomycetes</taxon>
        <taxon>Propionibacteriales</taxon>
        <taxon>Nocardioidaceae</taxon>
        <taxon>Mumia</taxon>
    </lineage>
</organism>
<name>A0A5C4N1V5_9ACTN</name>
<dbReference type="Pfam" id="PF08007">
    <property type="entry name" value="JmjC_2"/>
    <property type="match status" value="1"/>
</dbReference>
<dbReference type="SUPFAM" id="SSF51197">
    <property type="entry name" value="Clavaminate synthase-like"/>
    <property type="match status" value="1"/>
</dbReference>
<proteinExistence type="predicted"/>
<evidence type="ECO:0000256" key="1">
    <source>
        <dbReference type="ARBA" id="ARBA00001954"/>
    </source>
</evidence>
<dbReference type="GO" id="GO:0046872">
    <property type="term" value="F:metal ion binding"/>
    <property type="evidence" value="ECO:0007669"/>
    <property type="project" value="UniProtKB-KW"/>
</dbReference>
<evidence type="ECO:0000313" key="6">
    <source>
        <dbReference type="Proteomes" id="UP000306740"/>
    </source>
</evidence>
<accession>A0A5C4N1V5</accession>